<feature type="region of interest" description="Disordered" evidence="1">
    <location>
        <begin position="1"/>
        <end position="36"/>
    </location>
</feature>
<accession>A0A2V4AI27</accession>
<reference evidence="3 4" key="1">
    <citation type="submission" date="2016-07" db="EMBL/GenBank/DDBJ databases">
        <title>Draft genome sequence of Prauserella muralis DSM 45305, isolated from a mould-covered wall in an indoor environment.</title>
        <authorList>
            <person name="Ruckert C."/>
            <person name="Albersmeier A."/>
            <person name="Jiang C.-L."/>
            <person name="Jiang Y."/>
            <person name="Kalinowski J."/>
            <person name="Schneider O."/>
            <person name="Winkler A."/>
            <person name="Zotchev S.B."/>
        </authorList>
    </citation>
    <scope>NUCLEOTIDE SEQUENCE [LARGE SCALE GENOMIC DNA]</scope>
    <source>
        <strain evidence="3 4">DSM 45305</strain>
    </source>
</reference>
<gene>
    <name evidence="3" type="ORF">BAY60_33100</name>
</gene>
<keyword evidence="4" id="KW-1185">Reference proteome</keyword>
<dbReference type="Gene3D" id="3.10.350.10">
    <property type="entry name" value="LysM domain"/>
    <property type="match status" value="1"/>
</dbReference>
<proteinExistence type="predicted"/>
<dbReference type="AlphaFoldDB" id="A0A2V4AI27"/>
<dbReference type="CDD" id="cd00118">
    <property type="entry name" value="LysM"/>
    <property type="match status" value="1"/>
</dbReference>
<dbReference type="RefSeq" id="WP_112285494.1">
    <property type="nucleotide sequence ID" value="NZ_MASW01000007.1"/>
</dbReference>
<comment type="caution">
    <text evidence="3">The sequence shown here is derived from an EMBL/GenBank/DDBJ whole genome shotgun (WGS) entry which is preliminary data.</text>
</comment>
<protein>
    <submittedName>
        <fullName evidence="3">Uncharacterized protein</fullName>
    </submittedName>
</protein>
<name>A0A2V4AI27_9PSEU</name>
<dbReference type="EMBL" id="MASW01000007">
    <property type="protein sequence ID" value="PXY19568.1"/>
    <property type="molecule type" value="Genomic_DNA"/>
</dbReference>
<evidence type="ECO:0000313" key="4">
    <source>
        <dbReference type="Proteomes" id="UP000249915"/>
    </source>
</evidence>
<organism evidence="3 4">
    <name type="scientific">Prauserella muralis</name>
    <dbReference type="NCBI Taxonomy" id="588067"/>
    <lineage>
        <taxon>Bacteria</taxon>
        <taxon>Bacillati</taxon>
        <taxon>Actinomycetota</taxon>
        <taxon>Actinomycetes</taxon>
        <taxon>Pseudonocardiales</taxon>
        <taxon>Pseudonocardiaceae</taxon>
        <taxon>Prauserella</taxon>
    </lineage>
</organism>
<evidence type="ECO:0000256" key="1">
    <source>
        <dbReference type="SAM" id="MobiDB-lite"/>
    </source>
</evidence>
<dbReference type="InterPro" id="IPR018392">
    <property type="entry name" value="LysM"/>
</dbReference>
<dbReference type="SMART" id="SM00257">
    <property type="entry name" value="LysM"/>
    <property type="match status" value="1"/>
</dbReference>
<feature type="transmembrane region" description="Helical" evidence="2">
    <location>
        <begin position="65"/>
        <end position="84"/>
    </location>
</feature>
<feature type="compositionally biased region" description="Basic and acidic residues" evidence="1">
    <location>
        <begin position="1"/>
        <end position="16"/>
    </location>
</feature>
<evidence type="ECO:0000313" key="3">
    <source>
        <dbReference type="EMBL" id="PXY19568.1"/>
    </source>
</evidence>
<keyword evidence="2" id="KW-0812">Transmembrane</keyword>
<evidence type="ECO:0000256" key="2">
    <source>
        <dbReference type="SAM" id="Phobius"/>
    </source>
</evidence>
<dbReference type="Pfam" id="PF01476">
    <property type="entry name" value="LysM"/>
    <property type="match status" value="1"/>
</dbReference>
<keyword evidence="2" id="KW-0472">Membrane</keyword>
<dbReference type="OrthoDB" id="3699712at2"/>
<dbReference type="Proteomes" id="UP000249915">
    <property type="component" value="Unassembled WGS sequence"/>
</dbReference>
<dbReference type="InterPro" id="IPR036779">
    <property type="entry name" value="LysM_dom_sf"/>
</dbReference>
<sequence>MSAVVDREAQRVRAHESVLPPRTVRRARSGETRRPPTRARVALRRPPARGAVPCGPRAVPYRWPLLAAVAAAVCLGVAGLGWLASSMAGAGEATVPASTAVVSVAPGDTLWDVAERSAPDSDPQAVVERIQELNGLTGADVRPGTPLVVPAGR</sequence>
<keyword evidence="2" id="KW-1133">Transmembrane helix</keyword>